<dbReference type="SUPFAM" id="SSF53474">
    <property type="entry name" value="alpha/beta-Hydrolases"/>
    <property type="match status" value="1"/>
</dbReference>
<sequence>MLFRTSDNVSIIVNDEGSGKTVVLLSGYSGIKEEWKYQKKFLLDCGYRVITMDWRNHGESMRTHKNLRIYRLAADVAEIIDHLMINDAIFVGHSMGASVIWAYVSLFGEKKIDRVITIDQSPKLINDKNWEYGIKDVYWENFWINAPLSIRRHMNALKLNTEFVEFLKQKRAEHPFDYELNQDLLVNHMEQDWRDVIATIRKPQIFVAGACSPLWSSEHAFLCQRLAQDAEVAIVEKAGHLVHMEAPEKFNQILLNSFK</sequence>
<dbReference type="STRING" id="1423729.FC80_GL001699"/>
<dbReference type="InterPro" id="IPR029058">
    <property type="entry name" value="AB_hydrolase_fold"/>
</dbReference>
<gene>
    <name evidence="2" type="ORF">FC80_GL001699</name>
</gene>
<dbReference type="OrthoDB" id="9805423at2"/>
<evidence type="ECO:0000259" key="1">
    <source>
        <dbReference type="Pfam" id="PF00561"/>
    </source>
</evidence>
<dbReference type="PATRIC" id="fig|1423729.3.peg.1725"/>
<dbReference type="InterPro" id="IPR000073">
    <property type="entry name" value="AB_hydrolase_1"/>
</dbReference>
<dbReference type="RefSeq" id="WP_057828354.1">
    <property type="nucleotide sequence ID" value="NZ_AYZE01000005.1"/>
</dbReference>
<evidence type="ECO:0000313" key="2">
    <source>
        <dbReference type="EMBL" id="KRM92760.1"/>
    </source>
</evidence>
<accession>A0A0R2CMH7</accession>
<name>A0A0R2CMH7_9LACO</name>
<keyword evidence="3" id="KW-1185">Reference proteome</keyword>
<dbReference type="Gene3D" id="3.40.50.1820">
    <property type="entry name" value="alpha/beta hydrolase"/>
    <property type="match status" value="1"/>
</dbReference>
<dbReference type="GO" id="GO:0004601">
    <property type="term" value="F:peroxidase activity"/>
    <property type="evidence" value="ECO:0007669"/>
    <property type="project" value="UniProtKB-KW"/>
</dbReference>
<evidence type="ECO:0000313" key="3">
    <source>
        <dbReference type="Proteomes" id="UP000051131"/>
    </source>
</evidence>
<organism evidence="2 3">
    <name type="scientific">Liquorilactobacillus cacaonum DSM 21116</name>
    <dbReference type="NCBI Taxonomy" id="1423729"/>
    <lineage>
        <taxon>Bacteria</taxon>
        <taxon>Bacillati</taxon>
        <taxon>Bacillota</taxon>
        <taxon>Bacilli</taxon>
        <taxon>Lactobacillales</taxon>
        <taxon>Lactobacillaceae</taxon>
        <taxon>Liquorilactobacillus</taxon>
    </lineage>
</organism>
<dbReference type="PRINTS" id="PR00412">
    <property type="entry name" value="EPOXHYDRLASE"/>
</dbReference>
<protein>
    <submittedName>
        <fullName evidence="2">Halo peroxidase</fullName>
    </submittedName>
</protein>
<dbReference type="PANTHER" id="PTHR43194">
    <property type="entry name" value="HYDROLASE ALPHA/BETA FOLD FAMILY"/>
    <property type="match status" value="1"/>
</dbReference>
<proteinExistence type="predicted"/>
<dbReference type="PANTHER" id="PTHR43194:SF2">
    <property type="entry name" value="PEROXISOMAL MEMBRANE PROTEIN LPX1"/>
    <property type="match status" value="1"/>
</dbReference>
<dbReference type="InterPro" id="IPR000639">
    <property type="entry name" value="Epox_hydrolase-like"/>
</dbReference>
<comment type="caution">
    <text evidence="2">The sequence shown here is derived from an EMBL/GenBank/DDBJ whole genome shotgun (WGS) entry which is preliminary data.</text>
</comment>
<reference evidence="2 3" key="1">
    <citation type="journal article" date="2015" name="Genome Announc.">
        <title>Expanding the biotechnology potential of lactobacilli through comparative genomics of 213 strains and associated genera.</title>
        <authorList>
            <person name="Sun Z."/>
            <person name="Harris H.M."/>
            <person name="McCann A."/>
            <person name="Guo C."/>
            <person name="Argimon S."/>
            <person name="Zhang W."/>
            <person name="Yang X."/>
            <person name="Jeffery I.B."/>
            <person name="Cooney J.C."/>
            <person name="Kagawa T.F."/>
            <person name="Liu W."/>
            <person name="Song Y."/>
            <person name="Salvetti E."/>
            <person name="Wrobel A."/>
            <person name="Rasinkangas P."/>
            <person name="Parkhill J."/>
            <person name="Rea M.C."/>
            <person name="O'Sullivan O."/>
            <person name="Ritari J."/>
            <person name="Douillard F.P."/>
            <person name="Paul Ross R."/>
            <person name="Yang R."/>
            <person name="Briner A.E."/>
            <person name="Felis G.E."/>
            <person name="de Vos W.M."/>
            <person name="Barrangou R."/>
            <person name="Klaenhammer T.R."/>
            <person name="Caufield P.W."/>
            <person name="Cui Y."/>
            <person name="Zhang H."/>
            <person name="O'Toole P.W."/>
        </authorList>
    </citation>
    <scope>NUCLEOTIDE SEQUENCE [LARGE SCALE GENOMIC DNA]</scope>
    <source>
        <strain evidence="2 3">DSM 21116</strain>
    </source>
</reference>
<dbReference type="Proteomes" id="UP000051131">
    <property type="component" value="Unassembled WGS sequence"/>
</dbReference>
<feature type="domain" description="AB hydrolase-1" evidence="1">
    <location>
        <begin position="21"/>
        <end position="139"/>
    </location>
</feature>
<dbReference type="InterPro" id="IPR050228">
    <property type="entry name" value="Carboxylesterase_BioH"/>
</dbReference>
<keyword evidence="2" id="KW-0575">Peroxidase</keyword>
<dbReference type="Pfam" id="PF00561">
    <property type="entry name" value="Abhydrolase_1"/>
    <property type="match status" value="1"/>
</dbReference>
<dbReference type="AlphaFoldDB" id="A0A0R2CMH7"/>
<keyword evidence="2" id="KW-0560">Oxidoreductase</keyword>
<dbReference type="EMBL" id="AYZE01000005">
    <property type="protein sequence ID" value="KRM92760.1"/>
    <property type="molecule type" value="Genomic_DNA"/>
</dbReference>